<keyword evidence="1" id="KW-1133">Transmembrane helix</keyword>
<accession>A0A0G4INY8</accession>
<dbReference type="GO" id="GO:0004806">
    <property type="term" value="F:triacylglycerol lipase activity"/>
    <property type="evidence" value="ECO:0007669"/>
    <property type="project" value="InterPro"/>
</dbReference>
<protein>
    <recommendedName>
        <fullName evidence="2">Fungal lipase-type domain-containing protein</fullName>
    </recommendedName>
</protein>
<dbReference type="OrthoDB" id="438440at2759"/>
<keyword evidence="1" id="KW-0812">Transmembrane</keyword>
<feature type="transmembrane region" description="Helical" evidence="1">
    <location>
        <begin position="35"/>
        <end position="54"/>
    </location>
</feature>
<reference evidence="3 5" key="1">
    <citation type="submission" date="2015-02" db="EMBL/GenBank/DDBJ databases">
        <authorList>
            <person name="Chooi Y.-H."/>
        </authorList>
    </citation>
    <scope>NUCLEOTIDE SEQUENCE [LARGE SCALE GENOMIC DNA]</scope>
    <source>
        <strain evidence="3">E3</strain>
    </source>
</reference>
<dbReference type="EMBL" id="CDSF01000077">
    <property type="protein sequence ID" value="CEO96892.1"/>
    <property type="molecule type" value="Genomic_DNA"/>
</dbReference>
<keyword evidence="1" id="KW-0472">Membrane</keyword>
<organism evidence="3 5">
    <name type="scientific">Plasmodiophora brassicae</name>
    <name type="common">Clubroot disease agent</name>
    <dbReference type="NCBI Taxonomy" id="37360"/>
    <lineage>
        <taxon>Eukaryota</taxon>
        <taxon>Sar</taxon>
        <taxon>Rhizaria</taxon>
        <taxon>Endomyxa</taxon>
        <taxon>Phytomyxea</taxon>
        <taxon>Plasmodiophorida</taxon>
        <taxon>Plasmodiophoridae</taxon>
        <taxon>Plasmodiophora</taxon>
    </lineage>
</organism>
<dbReference type="PANTHER" id="PTHR46086:SF3">
    <property type="entry name" value="TRIACYLGLYCEROL LIPASE OBL1"/>
    <property type="match status" value="1"/>
</dbReference>
<dbReference type="Gene3D" id="3.40.50.1820">
    <property type="entry name" value="alpha/beta hydrolase"/>
    <property type="match status" value="1"/>
</dbReference>
<dbReference type="InterPro" id="IPR044819">
    <property type="entry name" value="OBL-like"/>
</dbReference>
<evidence type="ECO:0000313" key="3">
    <source>
        <dbReference type="EMBL" id="CEO96892.1"/>
    </source>
</evidence>
<dbReference type="EMBL" id="OVEO01000019">
    <property type="protein sequence ID" value="SPR01850.1"/>
    <property type="molecule type" value="Genomic_DNA"/>
</dbReference>
<gene>
    <name evidence="3" type="ORF">PBRA_005496</name>
    <name evidence="4" type="ORF">PLBR_LOCUS9065</name>
</gene>
<proteinExistence type="predicted"/>
<evidence type="ECO:0000313" key="4">
    <source>
        <dbReference type="EMBL" id="SPR01850.1"/>
    </source>
</evidence>
<evidence type="ECO:0000256" key="1">
    <source>
        <dbReference type="SAM" id="Phobius"/>
    </source>
</evidence>
<dbReference type="GO" id="GO:0006629">
    <property type="term" value="P:lipid metabolic process"/>
    <property type="evidence" value="ECO:0007669"/>
    <property type="project" value="InterPro"/>
</dbReference>
<evidence type="ECO:0000313" key="6">
    <source>
        <dbReference type="Proteomes" id="UP000290189"/>
    </source>
</evidence>
<dbReference type="InterPro" id="IPR002921">
    <property type="entry name" value="Fungal_lipase-type"/>
</dbReference>
<sequence>MQSGTIDVSIWNQFLLVVGQIASIVWTWSGYVVTQAYHAVLVNVVLVVFNAVGLNTSSLERFQRALSDVLSYIFTAPHRTANGQTFPYSLANVMDTRYQLHPDYVVRLRHEFPWFADDGAACKVDHPETVHVLSLMSKLAYEDPQVVNDIAQKWGLQVYNVSTDSASAFVAVVGQSVVVAFQGTTAKTIVSVLEGVTLELPDKQGTIYASFYRDLLSTDSDGRTMLEMIEEIVVRPGLVDKQVLITGHSLGASMGVLFGVLCDARIQKRIAGFVTFGQPREGDETFRLNFERMHPGKYVRYVHAFDLVTYAPVLAAVFRHIDPKRYITVAGDVKSHEDEIATWTVVDALSYWVQYLALIPTFWLRGESLLRSLFRVAFLGVPNGDDHWICNYERALYNRVTNVHELKTA</sequence>
<evidence type="ECO:0000259" key="2">
    <source>
        <dbReference type="Pfam" id="PF01764"/>
    </source>
</evidence>
<dbReference type="AlphaFoldDB" id="A0A0G4INY8"/>
<dbReference type="Proteomes" id="UP000290189">
    <property type="component" value="Unassembled WGS sequence"/>
</dbReference>
<keyword evidence="5" id="KW-1185">Reference proteome</keyword>
<feature type="domain" description="Fungal lipase-type" evidence="2">
    <location>
        <begin position="178"/>
        <end position="313"/>
    </location>
</feature>
<dbReference type="SUPFAM" id="SSF53474">
    <property type="entry name" value="alpha/beta-Hydrolases"/>
    <property type="match status" value="1"/>
</dbReference>
<dbReference type="Proteomes" id="UP000039324">
    <property type="component" value="Unassembled WGS sequence"/>
</dbReference>
<dbReference type="CDD" id="cd00741">
    <property type="entry name" value="Lipase"/>
    <property type="match status" value="1"/>
</dbReference>
<keyword evidence="4" id="KW-0496">Mitochondrion</keyword>
<dbReference type="PANTHER" id="PTHR46086">
    <property type="entry name" value="ALPHA/BETA-HYDROLASES SUPERFAMILY PROTEIN"/>
    <property type="match status" value="1"/>
</dbReference>
<evidence type="ECO:0000313" key="5">
    <source>
        <dbReference type="Proteomes" id="UP000039324"/>
    </source>
</evidence>
<geneLocation type="mitochondrion" evidence="4"/>
<dbReference type="InterPro" id="IPR029058">
    <property type="entry name" value="AB_hydrolase_fold"/>
</dbReference>
<name>A0A0G4INY8_PLABS</name>
<dbReference type="ESTHER" id="plabs-a0a0g4iny8">
    <property type="family name" value="Triacylglycerol-lipase-OBL1-like"/>
</dbReference>
<dbReference type="Pfam" id="PF01764">
    <property type="entry name" value="Lipase_3"/>
    <property type="match status" value="1"/>
</dbReference>
<reference evidence="4 6" key="2">
    <citation type="submission" date="2018-03" db="EMBL/GenBank/DDBJ databases">
        <authorList>
            <person name="Fogelqvist J."/>
        </authorList>
    </citation>
    <scope>NUCLEOTIDE SEQUENCE [LARGE SCALE GENOMIC DNA]</scope>
</reference>
<feature type="transmembrane region" description="Helical" evidence="1">
    <location>
        <begin position="12"/>
        <end position="29"/>
    </location>
</feature>